<evidence type="ECO:0000256" key="3">
    <source>
        <dbReference type="ARBA" id="ARBA00023002"/>
    </source>
</evidence>
<feature type="binding site" evidence="5">
    <location>
        <begin position="206"/>
        <end position="212"/>
    </location>
    <ligand>
        <name>2-oxoglutarate</name>
        <dbReference type="ChEBI" id="CHEBI:16810"/>
    </ligand>
</feature>
<keyword evidence="3" id="KW-0560">Oxidoreductase</keyword>
<feature type="binding site" evidence="6">
    <location>
        <position position="135"/>
    </location>
    <ligand>
        <name>Fe cation</name>
        <dbReference type="ChEBI" id="CHEBI:24875"/>
        <note>catalytic</note>
    </ligand>
</feature>
<reference evidence="9" key="1">
    <citation type="journal article" date="2018" name="Front. Microbiol.">
        <title>Genome-Based Analysis Reveals the Taxonomy and Diversity of the Family Idiomarinaceae.</title>
        <authorList>
            <person name="Liu Y."/>
            <person name="Lai Q."/>
            <person name="Shao Z."/>
        </authorList>
    </citation>
    <scope>NUCLEOTIDE SEQUENCE [LARGE SCALE GENOMIC DNA]</scope>
    <source>
        <strain evidence="9">PO-M2</strain>
    </source>
</reference>
<comment type="caution">
    <text evidence="8">The sequence shown here is derived from an EMBL/GenBank/DDBJ whole genome shotgun (WGS) entry which is preliminary data.</text>
</comment>
<dbReference type="InterPro" id="IPR037151">
    <property type="entry name" value="AlkB-like_sf"/>
</dbReference>
<name>A0A432Y2Q7_9GAMM</name>
<evidence type="ECO:0000256" key="4">
    <source>
        <dbReference type="ARBA" id="ARBA00023004"/>
    </source>
</evidence>
<feature type="domain" description="Fe2OG dioxygenase" evidence="7">
    <location>
        <begin position="115"/>
        <end position="215"/>
    </location>
</feature>
<dbReference type="InterPro" id="IPR004574">
    <property type="entry name" value="Alkb"/>
</dbReference>
<evidence type="ECO:0000256" key="5">
    <source>
        <dbReference type="PIRSR" id="PIRSR604574-1"/>
    </source>
</evidence>
<feature type="binding site" evidence="5">
    <location>
        <position position="163"/>
    </location>
    <ligand>
        <name>substrate</name>
    </ligand>
</feature>
<accession>A0A432Y2Q7</accession>
<keyword evidence="4 6" id="KW-0408">Iron</keyword>
<dbReference type="Proteomes" id="UP000287649">
    <property type="component" value="Unassembled WGS sequence"/>
</dbReference>
<dbReference type="GO" id="GO:0005737">
    <property type="term" value="C:cytoplasm"/>
    <property type="evidence" value="ECO:0007669"/>
    <property type="project" value="TreeGrafter"/>
</dbReference>
<feature type="binding site" evidence="6">
    <location>
        <position position="133"/>
    </location>
    <ligand>
        <name>Fe cation</name>
        <dbReference type="ChEBI" id="CHEBI:24875"/>
        <note>catalytic</note>
    </ligand>
</feature>
<dbReference type="GO" id="GO:0008168">
    <property type="term" value="F:methyltransferase activity"/>
    <property type="evidence" value="ECO:0007669"/>
    <property type="project" value="UniProtKB-KW"/>
</dbReference>
<evidence type="ECO:0000259" key="7">
    <source>
        <dbReference type="PROSITE" id="PS51471"/>
    </source>
</evidence>
<evidence type="ECO:0000256" key="1">
    <source>
        <dbReference type="ARBA" id="ARBA00022723"/>
    </source>
</evidence>
<feature type="binding site" evidence="6">
    <location>
        <position position="189"/>
    </location>
    <ligand>
        <name>Fe cation</name>
        <dbReference type="ChEBI" id="CHEBI:24875"/>
        <note>catalytic</note>
    </ligand>
</feature>
<dbReference type="GO" id="GO:0035516">
    <property type="term" value="F:broad specificity oxidative DNA demethylase activity"/>
    <property type="evidence" value="ECO:0007669"/>
    <property type="project" value="TreeGrafter"/>
</dbReference>
<feature type="binding site" evidence="5">
    <location>
        <begin position="78"/>
        <end position="80"/>
    </location>
    <ligand>
        <name>substrate</name>
    </ligand>
</feature>
<dbReference type="GO" id="GO:0032259">
    <property type="term" value="P:methylation"/>
    <property type="evidence" value="ECO:0007669"/>
    <property type="project" value="UniProtKB-KW"/>
</dbReference>
<dbReference type="GO" id="GO:0035513">
    <property type="term" value="P:oxidative RNA demethylation"/>
    <property type="evidence" value="ECO:0007669"/>
    <property type="project" value="TreeGrafter"/>
</dbReference>
<feature type="binding site" evidence="5">
    <location>
        <position position="71"/>
    </location>
    <ligand>
        <name>substrate</name>
    </ligand>
</feature>
<keyword evidence="8" id="KW-0489">Methyltransferase</keyword>
<feature type="binding site" evidence="5">
    <location>
        <position position="137"/>
    </location>
    <ligand>
        <name>substrate</name>
    </ligand>
</feature>
<dbReference type="InterPro" id="IPR005123">
    <property type="entry name" value="Oxoglu/Fe-dep_dioxygenase_dom"/>
</dbReference>
<dbReference type="GO" id="GO:0008198">
    <property type="term" value="F:ferrous iron binding"/>
    <property type="evidence" value="ECO:0007669"/>
    <property type="project" value="TreeGrafter"/>
</dbReference>
<feature type="binding site" evidence="5">
    <location>
        <begin position="122"/>
        <end position="124"/>
    </location>
    <ligand>
        <name>2-oxoglutarate</name>
        <dbReference type="ChEBI" id="CHEBI:16810"/>
    </ligand>
</feature>
<dbReference type="InterPro" id="IPR027450">
    <property type="entry name" value="AlkB-like"/>
</dbReference>
<evidence type="ECO:0000313" key="8">
    <source>
        <dbReference type="EMBL" id="RUO55224.1"/>
    </source>
</evidence>
<evidence type="ECO:0000313" key="9">
    <source>
        <dbReference type="Proteomes" id="UP000287649"/>
    </source>
</evidence>
<dbReference type="PANTHER" id="PTHR16557:SF2">
    <property type="entry name" value="NUCLEIC ACID DIOXYGENASE ALKBH1"/>
    <property type="match status" value="1"/>
</dbReference>
<dbReference type="NCBIfam" id="NF011930">
    <property type="entry name" value="PRK15401.1"/>
    <property type="match status" value="1"/>
</dbReference>
<dbReference type="Gene3D" id="2.60.120.590">
    <property type="entry name" value="Alpha-ketoglutarate-dependent dioxygenase AlkB-like"/>
    <property type="match status" value="1"/>
</dbReference>
<dbReference type="SUPFAM" id="SSF51197">
    <property type="entry name" value="Clavaminate synthase-like"/>
    <property type="match status" value="1"/>
</dbReference>
<evidence type="ECO:0000256" key="2">
    <source>
        <dbReference type="ARBA" id="ARBA00022964"/>
    </source>
</evidence>
<evidence type="ECO:0000256" key="6">
    <source>
        <dbReference type="PIRSR" id="PIRSR604574-2"/>
    </source>
</evidence>
<proteinExistence type="predicted"/>
<keyword evidence="1 6" id="KW-0479">Metal-binding</keyword>
<organism evidence="8 9">
    <name type="scientific">Pseudidiomarina homiensis</name>
    <dbReference type="NCBI Taxonomy" id="364198"/>
    <lineage>
        <taxon>Bacteria</taxon>
        <taxon>Pseudomonadati</taxon>
        <taxon>Pseudomonadota</taxon>
        <taxon>Gammaproteobacteria</taxon>
        <taxon>Alteromonadales</taxon>
        <taxon>Idiomarinaceae</taxon>
        <taxon>Pseudidiomarina</taxon>
    </lineage>
</organism>
<dbReference type="EMBL" id="PIPX01000001">
    <property type="protein sequence ID" value="RUO55224.1"/>
    <property type="molecule type" value="Genomic_DNA"/>
</dbReference>
<keyword evidence="9" id="KW-1185">Reference proteome</keyword>
<dbReference type="RefSeq" id="WP_126769440.1">
    <property type="nucleotide sequence ID" value="NZ_PIPX01000001.1"/>
</dbReference>
<dbReference type="PROSITE" id="PS51471">
    <property type="entry name" value="FE2OG_OXY"/>
    <property type="match status" value="1"/>
</dbReference>
<comment type="cofactor">
    <cofactor evidence="6">
        <name>Fe(2+)</name>
        <dbReference type="ChEBI" id="CHEBI:29033"/>
    </cofactor>
    <text evidence="6">Binds 1 Fe(2+) ion per subunit.</text>
</comment>
<dbReference type="AlphaFoldDB" id="A0A432Y2Q7"/>
<gene>
    <name evidence="8" type="ORF">CWI70_00050</name>
</gene>
<dbReference type="Pfam" id="PF13532">
    <property type="entry name" value="2OG-FeII_Oxy_2"/>
    <property type="match status" value="1"/>
</dbReference>
<sequence>MQHDLFSQDSHQSLLQLSTQAFVLKGFAQERDDALWQAVQEVVAVAPWRQLLTPGGRRMSVQTTNCGRWGWLSDAKGYRYERLDPLRNAPWPAMPEAFLELAKAAATAAGFANFEPDACLINRYQPGTRMGLHQDRDEDVLEAPIVSVSLGLSAQFLWGGEARSDRPQRIVVNHGDVVVWGGVDRLKYHGIATIMSGSHPLLGEQRINLTFRRAK</sequence>
<keyword evidence="8" id="KW-0808">Transferase</keyword>
<protein>
    <submittedName>
        <fullName evidence="8">DNA oxidative demethylase AlkB</fullName>
    </submittedName>
</protein>
<dbReference type="PANTHER" id="PTHR16557">
    <property type="entry name" value="ALKYLATED DNA REPAIR PROTEIN ALKB-RELATED"/>
    <property type="match status" value="1"/>
</dbReference>
<keyword evidence="2" id="KW-0223">Dioxygenase</keyword>
<dbReference type="GO" id="GO:0035515">
    <property type="term" value="F:oxidative RNA demethylase activity"/>
    <property type="evidence" value="ECO:0007669"/>
    <property type="project" value="TreeGrafter"/>
</dbReference>
<dbReference type="OrthoDB" id="9796932at2"/>